<evidence type="ECO:0000256" key="1">
    <source>
        <dbReference type="SAM" id="Coils"/>
    </source>
</evidence>
<dbReference type="Pfam" id="PF14223">
    <property type="entry name" value="Retrotran_gag_2"/>
    <property type="match status" value="1"/>
</dbReference>
<evidence type="ECO:0000313" key="2">
    <source>
        <dbReference type="EMBL" id="RPA71571.1"/>
    </source>
</evidence>
<name>A0A3N4HGU0_ASCIM</name>
<keyword evidence="3" id="KW-1185">Reference proteome</keyword>
<organism evidence="2 3">
    <name type="scientific">Ascobolus immersus RN42</name>
    <dbReference type="NCBI Taxonomy" id="1160509"/>
    <lineage>
        <taxon>Eukaryota</taxon>
        <taxon>Fungi</taxon>
        <taxon>Dikarya</taxon>
        <taxon>Ascomycota</taxon>
        <taxon>Pezizomycotina</taxon>
        <taxon>Pezizomycetes</taxon>
        <taxon>Pezizales</taxon>
        <taxon>Ascobolaceae</taxon>
        <taxon>Ascobolus</taxon>
    </lineage>
</organism>
<dbReference type="Proteomes" id="UP000275078">
    <property type="component" value="Unassembled WGS sequence"/>
</dbReference>
<protein>
    <submittedName>
        <fullName evidence="2">Uncharacterized protein</fullName>
    </submittedName>
</protein>
<dbReference type="EMBL" id="ML119917">
    <property type="protein sequence ID" value="RPA71571.1"/>
    <property type="molecule type" value="Genomic_DNA"/>
</dbReference>
<sequence length="254" mass="29425">MYLKSKGLAEIVAGTELPPVVEPEWPDWVLMTLQQKGEWATVRGYDVVLDDDDGDIEYDSEELDLLEELYYKDQEKANKKREKMLEKLDDYNKRVAKARAILYRSVSKSLRPAITALDSPLRIFRFLRSEYGRINSTTNNLFRRHLDNKWKWGTDFNAWLADWTNTITTLGENGYVINDADLCDTLYECLPKEELAISLNNLEEKMDVNIYTINEFVHLVRTGVNKRILCHEAGETVFATMAQKPRPAFSDKST</sequence>
<feature type="coiled-coil region" evidence="1">
    <location>
        <begin position="74"/>
        <end position="101"/>
    </location>
</feature>
<reference evidence="2 3" key="1">
    <citation type="journal article" date="2018" name="Nat. Ecol. Evol.">
        <title>Pezizomycetes genomes reveal the molecular basis of ectomycorrhizal truffle lifestyle.</title>
        <authorList>
            <person name="Murat C."/>
            <person name="Payen T."/>
            <person name="Noel B."/>
            <person name="Kuo A."/>
            <person name="Morin E."/>
            <person name="Chen J."/>
            <person name="Kohler A."/>
            <person name="Krizsan K."/>
            <person name="Balestrini R."/>
            <person name="Da Silva C."/>
            <person name="Montanini B."/>
            <person name="Hainaut M."/>
            <person name="Levati E."/>
            <person name="Barry K.W."/>
            <person name="Belfiori B."/>
            <person name="Cichocki N."/>
            <person name="Clum A."/>
            <person name="Dockter R.B."/>
            <person name="Fauchery L."/>
            <person name="Guy J."/>
            <person name="Iotti M."/>
            <person name="Le Tacon F."/>
            <person name="Lindquist E.A."/>
            <person name="Lipzen A."/>
            <person name="Malagnac F."/>
            <person name="Mello A."/>
            <person name="Molinier V."/>
            <person name="Miyauchi S."/>
            <person name="Poulain J."/>
            <person name="Riccioni C."/>
            <person name="Rubini A."/>
            <person name="Sitrit Y."/>
            <person name="Splivallo R."/>
            <person name="Traeger S."/>
            <person name="Wang M."/>
            <person name="Zifcakova L."/>
            <person name="Wipf D."/>
            <person name="Zambonelli A."/>
            <person name="Paolocci F."/>
            <person name="Nowrousian M."/>
            <person name="Ottonello S."/>
            <person name="Baldrian P."/>
            <person name="Spatafora J.W."/>
            <person name="Henrissat B."/>
            <person name="Nagy L.G."/>
            <person name="Aury J.M."/>
            <person name="Wincker P."/>
            <person name="Grigoriev I.V."/>
            <person name="Bonfante P."/>
            <person name="Martin F.M."/>
        </authorList>
    </citation>
    <scope>NUCLEOTIDE SEQUENCE [LARGE SCALE GENOMIC DNA]</scope>
    <source>
        <strain evidence="2 3">RN42</strain>
    </source>
</reference>
<keyword evidence="1" id="KW-0175">Coiled coil</keyword>
<proteinExistence type="predicted"/>
<gene>
    <name evidence="2" type="ORF">BJ508DRAFT_315497</name>
</gene>
<accession>A0A3N4HGU0</accession>
<evidence type="ECO:0000313" key="3">
    <source>
        <dbReference type="Proteomes" id="UP000275078"/>
    </source>
</evidence>
<dbReference type="AlphaFoldDB" id="A0A3N4HGU0"/>